<evidence type="ECO:0000256" key="4">
    <source>
        <dbReference type="PROSITE-ProRule" id="PRU00464"/>
    </source>
</evidence>
<accession>A0A235BPX7</accession>
<feature type="binding site" evidence="3">
    <location>
        <position position="47"/>
    </location>
    <ligand>
        <name>substrate</name>
    </ligand>
</feature>
<feature type="binding site" evidence="3">
    <location>
        <position position="119"/>
    </location>
    <ligand>
        <name>substrate</name>
    </ligand>
</feature>
<evidence type="ECO:0000313" key="7">
    <source>
        <dbReference type="Proteomes" id="UP000215215"/>
    </source>
</evidence>
<dbReference type="AlphaFoldDB" id="A0A235BPX7"/>
<reference evidence="6 7" key="1">
    <citation type="submission" date="2017-07" db="EMBL/GenBank/DDBJ databases">
        <title>Recovery of genomes from metagenomes via a dereplication, aggregation, and scoring strategy.</title>
        <authorList>
            <person name="Sieber C.M."/>
            <person name="Probst A.J."/>
            <person name="Sharrar A."/>
            <person name="Thomas B.C."/>
            <person name="Hess M."/>
            <person name="Tringe S.G."/>
            <person name="Banfield J.F."/>
        </authorList>
    </citation>
    <scope>NUCLEOTIDE SEQUENCE [LARGE SCALE GENOMIC DNA]</scope>
    <source>
        <strain evidence="6">JGI_Cruoil_03_44_89</strain>
    </source>
</reference>
<dbReference type="InterPro" id="IPR039383">
    <property type="entry name" value="FHIT"/>
</dbReference>
<dbReference type="CDD" id="cd01275">
    <property type="entry name" value="FHIT"/>
    <property type="match status" value="1"/>
</dbReference>
<evidence type="ECO:0000256" key="2">
    <source>
        <dbReference type="PIRSR" id="PIRSR639383-1"/>
    </source>
</evidence>
<proteinExistence type="predicted"/>
<evidence type="ECO:0000256" key="1">
    <source>
        <dbReference type="ARBA" id="ARBA00022741"/>
    </source>
</evidence>
<protein>
    <submittedName>
        <fullName evidence="6">HIT family hydrolase</fullName>
    </submittedName>
</protein>
<dbReference type="EMBL" id="NOZQ01000230">
    <property type="protein sequence ID" value="OYD13625.1"/>
    <property type="molecule type" value="Genomic_DNA"/>
</dbReference>
<feature type="short sequence motif" description="Histidine triad motif" evidence="4">
    <location>
        <begin position="115"/>
        <end position="119"/>
    </location>
</feature>
<dbReference type="InterPro" id="IPR036265">
    <property type="entry name" value="HIT-like_sf"/>
</dbReference>
<dbReference type="InterPro" id="IPR011146">
    <property type="entry name" value="HIT-like"/>
</dbReference>
<dbReference type="PANTHER" id="PTHR42997:SF1">
    <property type="entry name" value="AP-4-A PHOSPHORYLASE"/>
    <property type="match status" value="1"/>
</dbReference>
<dbReference type="GO" id="GO:0000166">
    <property type="term" value="F:nucleotide binding"/>
    <property type="evidence" value="ECO:0007669"/>
    <property type="project" value="UniProtKB-KW"/>
</dbReference>
<dbReference type="SUPFAM" id="SSF54197">
    <property type="entry name" value="HIT-like"/>
    <property type="match status" value="1"/>
</dbReference>
<dbReference type="Pfam" id="PF01230">
    <property type="entry name" value="HIT"/>
    <property type="match status" value="1"/>
</dbReference>
<evidence type="ECO:0000256" key="3">
    <source>
        <dbReference type="PIRSR" id="PIRSR639383-2"/>
    </source>
</evidence>
<dbReference type="InterPro" id="IPR052908">
    <property type="entry name" value="AP-4-A_phosphorylase"/>
</dbReference>
<dbReference type="Gene3D" id="3.30.428.10">
    <property type="entry name" value="HIT-like"/>
    <property type="match status" value="1"/>
</dbReference>
<evidence type="ECO:0000259" key="5">
    <source>
        <dbReference type="PROSITE" id="PS51084"/>
    </source>
</evidence>
<comment type="caution">
    <text evidence="6">The sequence shown here is derived from an EMBL/GenBank/DDBJ whole genome shotgun (WGS) entry which is preliminary data.</text>
</comment>
<dbReference type="Proteomes" id="UP000215215">
    <property type="component" value="Unassembled WGS sequence"/>
</dbReference>
<keyword evidence="1" id="KW-0547">Nucleotide-binding</keyword>
<evidence type="ECO:0000313" key="6">
    <source>
        <dbReference type="EMBL" id="OYD13625.1"/>
    </source>
</evidence>
<name>A0A235BPX7_UNCW3</name>
<gene>
    <name evidence="6" type="ORF">CH333_10660</name>
</gene>
<keyword evidence="6" id="KW-0378">Hydrolase</keyword>
<feature type="domain" description="HIT" evidence="5">
    <location>
        <begin position="22"/>
        <end position="130"/>
    </location>
</feature>
<organism evidence="6 7">
    <name type="scientific">candidate division WOR-3 bacterium JGI_Cruoil_03_44_89</name>
    <dbReference type="NCBI Taxonomy" id="1973748"/>
    <lineage>
        <taxon>Bacteria</taxon>
        <taxon>Bacteria division WOR-3</taxon>
    </lineage>
</organism>
<dbReference type="GO" id="GO:0016787">
    <property type="term" value="F:hydrolase activity"/>
    <property type="evidence" value="ECO:0007669"/>
    <property type="project" value="UniProtKB-KW"/>
</dbReference>
<feature type="active site" description="Tele-AMP-histidine intermediate" evidence="2">
    <location>
        <position position="117"/>
    </location>
</feature>
<sequence>MKRLWAPWRMDYILAPHDDECIFCEALKNEGNRYTLVREELAFVIMNTFPYNNGHIMVAPTRHTGDVADLSDEEMLSLSRLVKKSLKVLQDTLKPDAFNIGMNLGRVAGAGIEDHLHIHIVPRWNGDTNFMPVISDTKIVSQSLDETYRVLKEGFDKVKS</sequence>
<dbReference type="PANTHER" id="PTHR42997">
    <property type="entry name" value="HIT FAMILY HYDROLASE"/>
    <property type="match status" value="1"/>
</dbReference>
<dbReference type="PROSITE" id="PS51084">
    <property type="entry name" value="HIT_2"/>
    <property type="match status" value="1"/>
</dbReference>